<dbReference type="OrthoDB" id="2194232at2"/>
<keyword evidence="2" id="KW-1185">Reference proteome</keyword>
<evidence type="ECO:0000313" key="1">
    <source>
        <dbReference type="EMBL" id="GAX47557.1"/>
    </source>
</evidence>
<evidence type="ECO:0000313" key="2">
    <source>
        <dbReference type="Proteomes" id="UP000218689"/>
    </source>
</evidence>
<dbReference type="InterPro" id="IPR018770">
    <property type="entry name" value="ChloroindolylP_hydrolase"/>
</dbReference>
<proteinExistence type="predicted"/>
<accession>A0A224WZV2</accession>
<name>A0A224WZV2_9LACT</name>
<comment type="caution">
    <text evidence="1">The sequence shown here is derived from an EMBL/GenBank/DDBJ whole genome shotgun (WGS) entry which is preliminary data.</text>
</comment>
<gene>
    <name evidence="1" type="ORF">RsY01_1157</name>
</gene>
<dbReference type="Pfam" id="PF10112">
    <property type="entry name" value="Halogen_Hydrol"/>
    <property type="match status" value="1"/>
</dbReference>
<sequence length="181" mass="21222">MYYIILISILILVLLFIAFQFIKRVKLKVEQVKKVEQFQSENTLSTRELDIFKTEMKTTKMQILAISASLSLSEELAQEVQVVKAFKASQAIFVYLMNQPKKMIDFGDFLYRSLPSFKNAIENYKTIGVTDVTTDEINQWHHTILLNILDISQSIITDYEKNVENHWQETVFDKKMTERQV</sequence>
<protein>
    <recommendedName>
        <fullName evidence="3">5-bromo-4-chloroindolyl phosphate hydrolysis protein</fullName>
    </recommendedName>
</protein>
<dbReference type="Proteomes" id="UP000218689">
    <property type="component" value="Unassembled WGS sequence"/>
</dbReference>
<reference evidence="2" key="1">
    <citation type="submission" date="2017-08" db="EMBL/GenBank/DDBJ databases">
        <title>Draft genome sequence of Lactococcus sp. strain Rs-Y01, isolated from the gut of the lower termite Reticulitermes speratus.</title>
        <authorList>
            <person name="Ohkuma M."/>
            <person name="Yuki M."/>
        </authorList>
    </citation>
    <scope>NUCLEOTIDE SEQUENCE [LARGE SCALE GENOMIC DNA]</scope>
    <source>
        <strain evidence="2">Rs-Y01</strain>
    </source>
</reference>
<organism evidence="1 2">
    <name type="scientific">Pseudolactococcus reticulitermitis</name>
    <dbReference type="NCBI Taxonomy" id="2025039"/>
    <lineage>
        <taxon>Bacteria</taxon>
        <taxon>Bacillati</taxon>
        <taxon>Bacillota</taxon>
        <taxon>Bacilli</taxon>
        <taxon>Lactobacillales</taxon>
        <taxon>Streptococcaceae</taxon>
        <taxon>Pseudolactococcus</taxon>
    </lineage>
</organism>
<dbReference type="AlphaFoldDB" id="A0A224WZV2"/>
<dbReference type="EMBL" id="BEDT01000002">
    <property type="protein sequence ID" value="GAX47557.1"/>
    <property type="molecule type" value="Genomic_DNA"/>
</dbReference>
<dbReference type="RefSeq" id="WP_094784596.1">
    <property type="nucleotide sequence ID" value="NZ_BEDT01000002.1"/>
</dbReference>
<evidence type="ECO:0008006" key="3">
    <source>
        <dbReference type="Google" id="ProtNLM"/>
    </source>
</evidence>